<name>A0A7W4JXQ6_9PROT</name>
<dbReference type="InterPro" id="IPR024400">
    <property type="entry name" value="DUF2635"/>
</dbReference>
<feature type="compositionally biased region" description="Polar residues" evidence="1">
    <location>
        <begin position="53"/>
        <end position="66"/>
    </location>
</feature>
<accession>A0A7W4JXQ6</accession>
<sequence>MFVKPASGRAVRWPGTRRLLADAGENVPDGVVFWARCLRNGDVVLARPAAVSDATSTPMTLPASRSTADEVQA</sequence>
<evidence type="ECO:0000313" key="2">
    <source>
        <dbReference type="EMBL" id="MBB2196560.1"/>
    </source>
</evidence>
<reference evidence="2 3" key="1">
    <citation type="submission" date="2020-04" db="EMBL/GenBank/DDBJ databases">
        <title>Description of novel Gluconacetobacter.</title>
        <authorList>
            <person name="Sombolestani A."/>
        </authorList>
    </citation>
    <scope>NUCLEOTIDE SEQUENCE [LARGE SCALE GENOMIC DNA]</scope>
    <source>
        <strain evidence="2 3">LMG 22058</strain>
    </source>
</reference>
<feature type="region of interest" description="Disordered" evidence="1">
    <location>
        <begin position="51"/>
        <end position="73"/>
    </location>
</feature>
<dbReference type="EMBL" id="JABEQP010000002">
    <property type="protein sequence ID" value="MBB2196560.1"/>
    <property type="molecule type" value="Genomic_DNA"/>
</dbReference>
<dbReference type="AlphaFoldDB" id="A0A7W4JXQ6"/>
<gene>
    <name evidence="2" type="ORF">HLH44_03620</name>
</gene>
<protein>
    <submittedName>
        <fullName evidence="2">DUF2635 domain-containing protein</fullName>
    </submittedName>
</protein>
<organism evidence="2 3">
    <name type="scientific">Gluconacetobacter dulcium</name>
    <dbReference type="NCBI Taxonomy" id="2729096"/>
    <lineage>
        <taxon>Bacteria</taxon>
        <taxon>Pseudomonadati</taxon>
        <taxon>Pseudomonadota</taxon>
        <taxon>Alphaproteobacteria</taxon>
        <taxon>Acetobacterales</taxon>
        <taxon>Acetobacteraceae</taxon>
        <taxon>Gluconacetobacter</taxon>
    </lineage>
</organism>
<evidence type="ECO:0000256" key="1">
    <source>
        <dbReference type="SAM" id="MobiDB-lite"/>
    </source>
</evidence>
<proteinExistence type="predicted"/>
<evidence type="ECO:0000313" key="3">
    <source>
        <dbReference type="Proteomes" id="UP000530320"/>
    </source>
</evidence>
<dbReference type="Proteomes" id="UP000530320">
    <property type="component" value="Unassembled WGS sequence"/>
</dbReference>
<dbReference type="Pfam" id="PF10948">
    <property type="entry name" value="DUF2635"/>
    <property type="match status" value="1"/>
</dbReference>
<comment type="caution">
    <text evidence="2">The sequence shown here is derived from an EMBL/GenBank/DDBJ whole genome shotgun (WGS) entry which is preliminary data.</text>
</comment>